<dbReference type="SUPFAM" id="SSF52540">
    <property type="entry name" value="P-loop containing nucleoside triphosphate hydrolases"/>
    <property type="match status" value="1"/>
</dbReference>
<evidence type="ECO:0000313" key="4">
    <source>
        <dbReference type="EMBL" id="ALG10412.1"/>
    </source>
</evidence>
<dbReference type="InterPro" id="IPR036388">
    <property type="entry name" value="WH-like_DNA-bd_sf"/>
</dbReference>
<dbReference type="PANTHER" id="PTHR16305">
    <property type="entry name" value="TESTICULAR SOLUBLE ADENYLYL CYCLASE"/>
    <property type="match status" value="1"/>
</dbReference>
<organism evidence="4 5">
    <name type="scientific">Kibdelosporangium phytohabitans</name>
    <dbReference type="NCBI Taxonomy" id="860235"/>
    <lineage>
        <taxon>Bacteria</taxon>
        <taxon>Bacillati</taxon>
        <taxon>Actinomycetota</taxon>
        <taxon>Actinomycetes</taxon>
        <taxon>Pseudonocardiales</taxon>
        <taxon>Pseudonocardiaceae</taxon>
        <taxon>Kibdelosporangium</taxon>
    </lineage>
</organism>
<dbReference type="InterPro" id="IPR027417">
    <property type="entry name" value="P-loop_NTPase"/>
</dbReference>
<feature type="domain" description="HTH luxR-type" evidence="3">
    <location>
        <begin position="831"/>
        <end position="896"/>
    </location>
</feature>
<dbReference type="SUPFAM" id="SSF46894">
    <property type="entry name" value="C-terminal effector domain of the bipartite response regulators"/>
    <property type="match status" value="1"/>
</dbReference>
<dbReference type="STRING" id="860235.AOZ06_29110"/>
<dbReference type="InterPro" id="IPR011990">
    <property type="entry name" value="TPR-like_helical_dom_sf"/>
</dbReference>
<dbReference type="OrthoDB" id="3649961at2"/>
<keyword evidence="1" id="KW-0547">Nucleotide-binding</keyword>
<dbReference type="GO" id="GO:0006355">
    <property type="term" value="P:regulation of DNA-templated transcription"/>
    <property type="evidence" value="ECO:0007669"/>
    <property type="project" value="InterPro"/>
</dbReference>
<evidence type="ECO:0000256" key="2">
    <source>
        <dbReference type="ARBA" id="ARBA00022840"/>
    </source>
</evidence>
<dbReference type="GO" id="GO:0003677">
    <property type="term" value="F:DNA binding"/>
    <property type="evidence" value="ECO:0007669"/>
    <property type="project" value="InterPro"/>
</dbReference>
<dbReference type="Gene3D" id="3.40.50.300">
    <property type="entry name" value="P-loop containing nucleotide triphosphate hydrolases"/>
    <property type="match status" value="1"/>
</dbReference>
<dbReference type="InterPro" id="IPR016032">
    <property type="entry name" value="Sig_transdc_resp-reg_C-effctor"/>
</dbReference>
<dbReference type="InterPro" id="IPR041664">
    <property type="entry name" value="AAA_16"/>
</dbReference>
<dbReference type="EMBL" id="CP012752">
    <property type="protein sequence ID" value="ALG10412.1"/>
    <property type="molecule type" value="Genomic_DNA"/>
</dbReference>
<dbReference type="PROSITE" id="PS50043">
    <property type="entry name" value="HTH_LUXR_2"/>
    <property type="match status" value="1"/>
</dbReference>
<protein>
    <recommendedName>
        <fullName evidence="3">HTH luxR-type domain-containing protein</fullName>
    </recommendedName>
</protein>
<keyword evidence="2" id="KW-0067">ATP-binding</keyword>
<proteinExistence type="predicted"/>
<dbReference type="Proteomes" id="UP000063699">
    <property type="component" value="Chromosome"/>
</dbReference>
<dbReference type="Pfam" id="PF13191">
    <property type="entry name" value="AAA_16"/>
    <property type="match status" value="1"/>
</dbReference>
<dbReference type="GO" id="GO:0004016">
    <property type="term" value="F:adenylate cyclase activity"/>
    <property type="evidence" value="ECO:0007669"/>
    <property type="project" value="TreeGrafter"/>
</dbReference>
<sequence>MRIVGRDREIAALSQAVRDTRAGSGRLMLLRGEAGIGKSTLAAHVLDLARADGLTVLHGQAHPLHAGLAYAPIVEAFRPYGGHTNPRLARLLAPQPSDNPDLERTRMFEAMREFVEQLAPAVLMVDDLHWADRGTVELVHYIGQDARGVLVLGAYRPVEAGTPVGDLGLTVRRADPAAEITLTPLADQQVAELTSALLGREPDGAFLAGVTTRAKGVPLFVTALVHEGFRAGAALPAIVRDVVLGRLHALDERPRRLLEIVAVAGEAGIDEVLRDVYGSPGFESALKALVVGGLVTEHVAGRTLAYRVGHPLYAEVAYAELTLGERRQLHASMVTAIEKVSPDDVLALAPHYREAGSLVDSARAARIMADAGWRALAMRAADEAVRYLEVAATQAEPDQVPALLEGVGRAQQAASRFDEAAEAWTRAIDLAQRHGQDDLLGELRFRMALLDAERYDSDAVNERVVATATAITDQSLEAAVQAFVFTIRHTNVDKAREITRRLAGFVETDPSPAGQAVGYLGRSALLLFDQRLAEALSYAEVSIAHADQCAREQPFFAHYTRMIASGSYMLFGDMPRSAELASQLVEDEVHVDAPSMRTWEYHIAGFTHYLIGDIHAASRAIDTGHAIARRAGLPRSMARTRAVQAFLLAEQGRLAEAKAMLTEAREMYLSPEQSLHNVTEMANAAIALQERRGGTSTRLTFYSLFNDPCSATLRALFTGLAAARAGDVELLADTEATLRIGVTQPPLLIACADRLRGLRLRDAALLAEVADRFDTIGCPLLAAQCRLEGAEAGGDRDAVVRALVVFERSGTSSWADRARQLARSLGVRPRTVRSDGVLTKRETEVVRLLGEGLSNSDIAARLFLSERTVETHLRNSYAKLGLTSRVALARWADENVSPS</sequence>
<dbReference type="Gene3D" id="1.10.10.10">
    <property type="entry name" value="Winged helix-like DNA-binding domain superfamily/Winged helix DNA-binding domain"/>
    <property type="match status" value="1"/>
</dbReference>
<dbReference type="AlphaFoldDB" id="A0A0N9HY66"/>
<dbReference type="InterPro" id="IPR000792">
    <property type="entry name" value="Tscrpt_reg_LuxR_C"/>
</dbReference>
<dbReference type="SUPFAM" id="SSF48452">
    <property type="entry name" value="TPR-like"/>
    <property type="match status" value="1"/>
</dbReference>
<dbReference type="RefSeq" id="WP_054292315.1">
    <property type="nucleotide sequence ID" value="NZ_CP012752.1"/>
</dbReference>
<dbReference type="Pfam" id="PF00196">
    <property type="entry name" value="GerE"/>
    <property type="match status" value="1"/>
</dbReference>
<dbReference type="CDD" id="cd06170">
    <property type="entry name" value="LuxR_C_like"/>
    <property type="match status" value="1"/>
</dbReference>
<accession>A0A0N9HY66</accession>
<reference evidence="4 5" key="1">
    <citation type="submission" date="2015-07" db="EMBL/GenBank/DDBJ databases">
        <title>Genome sequencing of Kibdelosporangium phytohabitans.</title>
        <authorList>
            <person name="Qin S."/>
            <person name="Xing K."/>
        </authorList>
    </citation>
    <scope>NUCLEOTIDE SEQUENCE [LARGE SCALE GENOMIC DNA]</scope>
    <source>
        <strain evidence="4 5">KLBMP1111</strain>
    </source>
</reference>
<dbReference type="Gene3D" id="1.25.40.10">
    <property type="entry name" value="Tetratricopeptide repeat domain"/>
    <property type="match status" value="1"/>
</dbReference>
<evidence type="ECO:0000259" key="3">
    <source>
        <dbReference type="PROSITE" id="PS50043"/>
    </source>
</evidence>
<dbReference type="SMART" id="SM00421">
    <property type="entry name" value="HTH_LUXR"/>
    <property type="match status" value="1"/>
</dbReference>
<gene>
    <name evidence="4" type="ORF">AOZ06_29110</name>
</gene>
<dbReference type="GO" id="GO:0005737">
    <property type="term" value="C:cytoplasm"/>
    <property type="evidence" value="ECO:0007669"/>
    <property type="project" value="TreeGrafter"/>
</dbReference>
<dbReference type="PANTHER" id="PTHR16305:SF28">
    <property type="entry name" value="GUANYLATE CYCLASE DOMAIN-CONTAINING PROTEIN"/>
    <property type="match status" value="1"/>
</dbReference>
<evidence type="ECO:0000313" key="5">
    <source>
        <dbReference type="Proteomes" id="UP000063699"/>
    </source>
</evidence>
<dbReference type="KEGG" id="kphy:AOZ06_29110"/>
<dbReference type="PRINTS" id="PR00038">
    <property type="entry name" value="HTHLUXR"/>
</dbReference>
<dbReference type="GO" id="GO:0005524">
    <property type="term" value="F:ATP binding"/>
    <property type="evidence" value="ECO:0007669"/>
    <property type="project" value="UniProtKB-KW"/>
</dbReference>
<keyword evidence="5" id="KW-1185">Reference proteome</keyword>
<evidence type="ECO:0000256" key="1">
    <source>
        <dbReference type="ARBA" id="ARBA00022741"/>
    </source>
</evidence>
<name>A0A0N9HY66_9PSEU</name>
<dbReference type="PROSITE" id="PS00622">
    <property type="entry name" value="HTH_LUXR_1"/>
    <property type="match status" value="1"/>
</dbReference>